<keyword evidence="3" id="KW-1185">Reference proteome</keyword>
<organism evidence="2 3">
    <name type="scientific">Nitrosopumilus ureiphilus</name>
    <dbReference type="NCBI Taxonomy" id="1470067"/>
    <lineage>
        <taxon>Archaea</taxon>
        <taxon>Nitrososphaerota</taxon>
        <taxon>Nitrososphaeria</taxon>
        <taxon>Nitrosopumilales</taxon>
        <taxon>Nitrosopumilaceae</taxon>
        <taxon>Nitrosopumilus</taxon>
    </lineage>
</organism>
<feature type="compositionally biased region" description="Basic and acidic residues" evidence="1">
    <location>
        <begin position="82"/>
        <end position="91"/>
    </location>
</feature>
<dbReference type="RefSeq" id="WP_179370595.1">
    <property type="nucleotide sequence ID" value="NZ_CP026995.1"/>
</dbReference>
<sequence length="110" mass="12885">MNKSLGDYNIEKSSSRNIRNIVWTMKNPVNAEKSKNKRINSDKKFQNSSFTNIIYDYKPKIKSHAEKIFKIEKIHFAEKSKNKRINSDKKFQNSSASNCNIKQGFKRPGR</sequence>
<proteinExistence type="predicted"/>
<dbReference type="OrthoDB" id="3344at2157"/>
<evidence type="ECO:0000313" key="3">
    <source>
        <dbReference type="Proteomes" id="UP000509478"/>
    </source>
</evidence>
<dbReference type="AlphaFoldDB" id="A0A7D5R351"/>
<dbReference type="KEGG" id="nue:C5F50_06365"/>
<reference evidence="2 3" key="1">
    <citation type="submission" date="2018-02" db="EMBL/GenBank/DDBJ databases">
        <title>Complete genome of Nitrosopumilus ureaphilus PS0.</title>
        <authorList>
            <person name="Qin W."/>
            <person name="Zheng Y."/>
            <person name="Stahl D.A."/>
        </authorList>
    </citation>
    <scope>NUCLEOTIDE SEQUENCE [LARGE SCALE GENOMIC DNA]</scope>
    <source>
        <strain evidence="2 3">PS0</strain>
    </source>
</reference>
<protein>
    <submittedName>
        <fullName evidence="2">Uncharacterized protein</fullName>
    </submittedName>
</protein>
<evidence type="ECO:0000256" key="1">
    <source>
        <dbReference type="SAM" id="MobiDB-lite"/>
    </source>
</evidence>
<dbReference type="GeneID" id="56067699"/>
<name>A0A7D5R351_9ARCH</name>
<feature type="region of interest" description="Disordered" evidence="1">
    <location>
        <begin position="82"/>
        <end position="110"/>
    </location>
</feature>
<dbReference type="Proteomes" id="UP000509478">
    <property type="component" value="Chromosome"/>
</dbReference>
<evidence type="ECO:0000313" key="2">
    <source>
        <dbReference type="EMBL" id="QLH06740.1"/>
    </source>
</evidence>
<feature type="compositionally biased region" description="Polar residues" evidence="1">
    <location>
        <begin position="92"/>
        <end position="101"/>
    </location>
</feature>
<accession>A0A7D5R351</accession>
<dbReference type="EMBL" id="CP026995">
    <property type="protein sequence ID" value="QLH06740.1"/>
    <property type="molecule type" value="Genomic_DNA"/>
</dbReference>
<gene>
    <name evidence="2" type="ORF">C5F50_06365</name>
</gene>